<protein>
    <submittedName>
        <fullName evidence="3">Rhodanese-related sulfurtransferase</fullName>
    </submittedName>
</protein>
<gene>
    <name evidence="3" type="ORF">SAMN05660429_02900</name>
</gene>
<reference evidence="3 4" key="1">
    <citation type="submission" date="2016-10" db="EMBL/GenBank/DDBJ databases">
        <authorList>
            <person name="de Groot N.N."/>
        </authorList>
    </citation>
    <scope>NUCLEOTIDE SEQUENCE [LARGE SCALE GENOMIC DNA]</scope>
    <source>
        <strain evidence="3 4">DSM 19706</strain>
    </source>
</reference>
<dbReference type="OrthoDB" id="9808735at2"/>
<dbReference type="PANTHER" id="PTHR43031">
    <property type="entry name" value="FAD-DEPENDENT OXIDOREDUCTASE"/>
    <property type="match status" value="1"/>
</dbReference>
<keyword evidence="4" id="KW-1185">Reference proteome</keyword>
<dbReference type="GO" id="GO:0016740">
    <property type="term" value="F:transferase activity"/>
    <property type="evidence" value="ECO:0007669"/>
    <property type="project" value="UniProtKB-KW"/>
</dbReference>
<keyword evidence="1" id="KW-1133">Transmembrane helix</keyword>
<dbReference type="InterPro" id="IPR001763">
    <property type="entry name" value="Rhodanese-like_dom"/>
</dbReference>
<accession>A0A1I0HQ81</accession>
<proteinExistence type="predicted"/>
<dbReference type="Gene3D" id="3.40.250.10">
    <property type="entry name" value="Rhodanese-like domain"/>
    <property type="match status" value="1"/>
</dbReference>
<feature type="transmembrane region" description="Helical" evidence="1">
    <location>
        <begin position="12"/>
        <end position="32"/>
    </location>
</feature>
<evidence type="ECO:0000259" key="2">
    <source>
        <dbReference type="PROSITE" id="PS50206"/>
    </source>
</evidence>
<keyword evidence="1" id="KW-0812">Transmembrane</keyword>
<name>A0A1I0HQ81_THASX</name>
<dbReference type="Pfam" id="PF00581">
    <property type="entry name" value="Rhodanese"/>
    <property type="match status" value="1"/>
</dbReference>
<evidence type="ECO:0000313" key="3">
    <source>
        <dbReference type="EMBL" id="SET86171.1"/>
    </source>
</evidence>
<dbReference type="SUPFAM" id="SSF52821">
    <property type="entry name" value="Rhodanese/Cell cycle control phosphatase"/>
    <property type="match status" value="1"/>
</dbReference>
<keyword evidence="1" id="KW-0472">Membrane</keyword>
<dbReference type="Proteomes" id="UP000199308">
    <property type="component" value="Unassembled WGS sequence"/>
</dbReference>
<feature type="domain" description="Rhodanese" evidence="2">
    <location>
        <begin position="50"/>
        <end position="141"/>
    </location>
</feature>
<dbReference type="EMBL" id="FOHK01000017">
    <property type="protein sequence ID" value="SET86171.1"/>
    <property type="molecule type" value="Genomic_DNA"/>
</dbReference>
<dbReference type="CDD" id="cd00158">
    <property type="entry name" value="RHOD"/>
    <property type="match status" value="1"/>
</dbReference>
<sequence length="142" mass="15599">MNELMIFAGNHPILSTVWVVLVLMIIVTSVQIKMSPVKQYSPQELTFAVNKEDAVVVDIRSENEFNKGRIIDAKHLGTDKANKNEFASLEKFKDRPIIVVCNAGISAQKVAAQLFKAGFTKAGLLKGGMNAWLNASLPVTKK</sequence>
<dbReference type="PANTHER" id="PTHR43031:SF18">
    <property type="entry name" value="RHODANESE-RELATED SULFURTRANSFERASES"/>
    <property type="match status" value="1"/>
</dbReference>
<dbReference type="AlphaFoldDB" id="A0A1I0HQ81"/>
<evidence type="ECO:0000256" key="1">
    <source>
        <dbReference type="SAM" id="Phobius"/>
    </source>
</evidence>
<dbReference type="InterPro" id="IPR036873">
    <property type="entry name" value="Rhodanese-like_dom_sf"/>
</dbReference>
<dbReference type="SMART" id="SM00450">
    <property type="entry name" value="RHOD"/>
    <property type="match status" value="1"/>
</dbReference>
<organism evidence="3 4">
    <name type="scientific">Thalassotalea agarivorans</name>
    <name type="common">Thalassomonas agarivorans</name>
    <dbReference type="NCBI Taxonomy" id="349064"/>
    <lineage>
        <taxon>Bacteria</taxon>
        <taxon>Pseudomonadati</taxon>
        <taxon>Pseudomonadota</taxon>
        <taxon>Gammaproteobacteria</taxon>
        <taxon>Alteromonadales</taxon>
        <taxon>Colwelliaceae</taxon>
        <taxon>Thalassotalea</taxon>
    </lineage>
</organism>
<dbReference type="PROSITE" id="PS50206">
    <property type="entry name" value="RHODANESE_3"/>
    <property type="match status" value="1"/>
</dbReference>
<evidence type="ECO:0000313" key="4">
    <source>
        <dbReference type="Proteomes" id="UP000199308"/>
    </source>
</evidence>
<dbReference type="RefSeq" id="WP_093332056.1">
    <property type="nucleotide sequence ID" value="NZ_AP027363.1"/>
</dbReference>
<dbReference type="InterPro" id="IPR050229">
    <property type="entry name" value="GlpE_sulfurtransferase"/>
</dbReference>
<dbReference type="STRING" id="349064.SAMN05660429_02900"/>
<keyword evidence="3" id="KW-0808">Transferase</keyword>